<reference evidence="1 2" key="1">
    <citation type="submission" date="2024-01" db="EMBL/GenBank/DDBJ databases">
        <title>Genome assemblies of Stephania.</title>
        <authorList>
            <person name="Yang L."/>
        </authorList>
    </citation>
    <scope>NUCLEOTIDE SEQUENCE [LARGE SCALE GENOMIC DNA]</scope>
    <source>
        <strain evidence="1">JXDWG</strain>
        <tissue evidence="1">Leaf</tissue>
    </source>
</reference>
<sequence length="116" mass="13424">MFQRLLERIQMDQLHTLPIKDLEYATLRIESLHSRGSSFLICGLLAKNQDICMGEYYGSKSKVCPQLQLLQLPEHRCKAFQLVVLMVTHNLEFINSLQNQSAILKCNYGYAFGYDH</sequence>
<gene>
    <name evidence="1" type="ORF">Scep_024101</name>
</gene>
<protein>
    <submittedName>
        <fullName evidence="1">Uncharacterized protein</fullName>
    </submittedName>
</protein>
<dbReference type="Proteomes" id="UP001419268">
    <property type="component" value="Unassembled WGS sequence"/>
</dbReference>
<keyword evidence="2" id="KW-1185">Reference proteome</keyword>
<evidence type="ECO:0000313" key="2">
    <source>
        <dbReference type="Proteomes" id="UP001419268"/>
    </source>
</evidence>
<accession>A0AAP0EVX7</accession>
<name>A0AAP0EVX7_9MAGN</name>
<comment type="caution">
    <text evidence="1">The sequence shown here is derived from an EMBL/GenBank/DDBJ whole genome shotgun (WGS) entry which is preliminary data.</text>
</comment>
<dbReference type="EMBL" id="JBBNAG010000010">
    <property type="protein sequence ID" value="KAK9100671.1"/>
    <property type="molecule type" value="Genomic_DNA"/>
</dbReference>
<evidence type="ECO:0000313" key="1">
    <source>
        <dbReference type="EMBL" id="KAK9100671.1"/>
    </source>
</evidence>
<dbReference type="AlphaFoldDB" id="A0AAP0EVX7"/>
<proteinExistence type="predicted"/>
<organism evidence="1 2">
    <name type="scientific">Stephania cephalantha</name>
    <dbReference type="NCBI Taxonomy" id="152367"/>
    <lineage>
        <taxon>Eukaryota</taxon>
        <taxon>Viridiplantae</taxon>
        <taxon>Streptophyta</taxon>
        <taxon>Embryophyta</taxon>
        <taxon>Tracheophyta</taxon>
        <taxon>Spermatophyta</taxon>
        <taxon>Magnoliopsida</taxon>
        <taxon>Ranunculales</taxon>
        <taxon>Menispermaceae</taxon>
        <taxon>Menispermoideae</taxon>
        <taxon>Cissampelideae</taxon>
        <taxon>Stephania</taxon>
    </lineage>
</organism>